<accession>A0AAE2CYH3</accession>
<dbReference type="AlphaFoldDB" id="A0AAE2CYH3"/>
<gene>
    <name evidence="2" type="ORF">Salat_0263000</name>
</gene>
<name>A0AAE2CYH3_9LAMI</name>
<evidence type="ECO:0000313" key="2">
    <source>
        <dbReference type="EMBL" id="KAK4439281.1"/>
    </source>
</evidence>
<comment type="caution">
    <text evidence="2">The sequence shown here is derived from an EMBL/GenBank/DDBJ whole genome shotgun (WGS) entry which is preliminary data.</text>
</comment>
<reference evidence="2" key="1">
    <citation type="submission" date="2020-06" db="EMBL/GenBank/DDBJ databases">
        <authorList>
            <person name="Li T."/>
            <person name="Hu X."/>
            <person name="Zhang T."/>
            <person name="Song X."/>
            <person name="Zhang H."/>
            <person name="Dai N."/>
            <person name="Sheng W."/>
            <person name="Hou X."/>
            <person name="Wei L."/>
        </authorList>
    </citation>
    <scope>NUCLEOTIDE SEQUENCE</scope>
    <source>
        <strain evidence="2">3651</strain>
        <tissue evidence="2">Leaf</tissue>
    </source>
</reference>
<keyword evidence="3" id="KW-1185">Reference proteome</keyword>
<evidence type="ECO:0000256" key="1">
    <source>
        <dbReference type="SAM" id="MobiDB-lite"/>
    </source>
</evidence>
<organism evidence="2 3">
    <name type="scientific">Sesamum alatum</name>
    <dbReference type="NCBI Taxonomy" id="300844"/>
    <lineage>
        <taxon>Eukaryota</taxon>
        <taxon>Viridiplantae</taxon>
        <taxon>Streptophyta</taxon>
        <taxon>Embryophyta</taxon>
        <taxon>Tracheophyta</taxon>
        <taxon>Spermatophyta</taxon>
        <taxon>Magnoliopsida</taxon>
        <taxon>eudicotyledons</taxon>
        <taxon>Gunneridae</taxon>
        <taxon>Pentapetalae</taxon>
        <taxon>asterids</taxon>
        <taxon>lamiids</taxon>
        <taxon>Lamiales</taxon>
        <taxon>Pedaliaceae</taxon>
        <taxon>Sesamum</taxon>
    </lineage>
</organism>
<dbReference type="EMBL" id="JACGWO010000001">
    <property type="protein sequence ID" value="KAK4439281.1"/>
    <property type="molecule type" value="Genomic_DNA"/>
</dbReference>
<feature type="region of interest" description="Disordered" evidence="1">
    <location>
        <begin position="41"/>
        <end position="60"/>
    </location>
</feature>
<protein>
    <submittedName>
        <fullName evidence="2">Uncharacterized protein</fullName>
    </submittedName>
</protein>
<reference evidence="2" key="2">
    <citation type="journal article" date="2024" name="Plant">
        <title>Genomic evolution and insights into agronomic trait innovations of Sesamum species.</title>
        <authorList>
            <person name="Miao H."/>
            <person name="Wang L."/>
            <person name="Qu L."/>
            <person name="Liu H."/>
            <person name="Sun Y."/>
            <person name="Le M."/>
            <person name="Wang Q."/>
            <person name="Wei S."/>
            <person name="Zheng Y."/>
            <person name="Lin W."/>
            <person name="Duan Y."/>
            <person name="Cao H."/>
            <person name="Xiong S."/>
            <person name="Wang X."/>
            <person name="Wei L."/>
            <person name="Li C."/>
            <person name="Ma Q."/>
            <person name="Ju M."/>
            <person name="Zhao R."/>
            <person name="Li G."/>
            <person name="Mu C."/>
            <person name="Tian Q."/>
            <person name="Mei H."/>
            <person name="Zhang T."/>
            <person name="Gao T."/>
            <person name="Zhang H."/>
        </authorList>
    </citation>
    <scope>NUCLEOTIDE SEQUENCE</scope>
    <source>
        <strain evidence="2">3651</strain>
    </source>
</reference>
<sequence length="154" mass="16809">MASCNGLSHSFLPCSTGFAKIGKRKPARIVSFYGAARKQQRNTKVGGAAPTSGPSSLHPEKFGMEYEEQIEEIRQVLRSKGEDDPSESLVLADAIQREMKIALRKLQNLAVAEQFGGTTSKLEGLAVAEQLQSFKAVPSFILQFQSMAIFLANF</sequence>
<dbReference type="Proteomes" id="UP001293254">
    <property type="component" value="Unassembled WGS sequence"/>
</dbReference>
<proteinExistence type="predicted"/>
<evidence type="ECO:0000313" key="3">
    <source>
        <dbReference type="Proteomes" id="UP001293254"/>
    </source>
</evidence>